<comment type="caution">
    <text evidence="1">The sequence shown here is derived from an EMBL/GenBank/DDBJ whole genome shotgun (WGS) entry which is preliminary data.</text>
</comment>
<organism evidence="1">
    <name type="scientific">human gut metagenome</name>
    <dbReference type="NCBI Taxonomy" id="408170"/>
    <lineage>
        <taxon>unclassified sequences</taxon>
        <taxon>metagenomes</taxon>
        <taxon>organismal metagenomes</taxon>
    </lineage>
</organism>
<dbReference type="EMBL" id="AJWY01013650">
    <property type="protein sequence ID" value="EKC46391.1"/>
    <property type="molecule type" value="Genomic_DNA"/>
</dbReference>
<gene>
    <name evidence="1" type="ORF">LEA_19867</name>
</gene>
<sequence>NWLANHILACDKKIGEYMRENHISE</sequence>
<feature type="non-terminal residue" evidence="1">
    <location>
        <position position="1"/>
    </location>
</feature>
<reference evidence="1" key="1">
    <citation type="journal article" date="2013" name="Environ. Microbiol.">
        <title>Microbiota from the distal guts of lean and obese adolescents exhibit partial functional redundancy besides clear differences in community structure.</title>
        <authorList>
            <person name="Ferrer M."/>
            <person name="Ruiz A."/>
            <person name="Lanza F."/>
            <person name="Haange S.B."/>
            <person name="Oberbach A."/>
            <person name="Till H."/>
            <person name="Bargiela R."/>
            <person name="Campoy C."/>
            <person name="Segura M.T."/>
            <person name="Richter M."/>
            <person name="von Bergen M."/>
            <person name="Seifert J."/>
            <person name="Suarez A."/>
        </authorList>
    </citation>
    <scope>NUCLEOTIDE SEQUENCE</scope>
</reference>
<accession>K1SG35</accession>
<evidence type="ECO:0000313" key="1">
    <source>
        <dbReference type="EMBL" id="EKC46391.1"/>
    </source>
</evidence>
<evidence type="ECO:0008006" key="2">
    <source>
        <dbReference type="Google" id="ProtNLM"/>
    </source>
</evidence>
<protein>
    <recommendedName>
        <fullName evidence="2">Hemerythrin</fullName>
    </recommendedName>
</protein>
<name>K1SG35_9ZZZZ</name>
<proteinExistence type="predicted"/>
<dbReference type="AlphaFoldDB" id="K1SG35"/>